<feature type="compositionally biased region" description="Polar residues" evidence="7">
    <location>
        <begin position="1438"/>
        <end position="1448"/>
    </location>
</feature>
<keyword evidence="10" id="KW-1185">Reference proteome</keyword>
<dbReference type="Pfam" id="PF02811">
    <property type="entry name" value="PHP"/>
    <property type="match status" value="1"/>
</dbReference>
<proteinExistence type="predicted"/>
<dbReference type="Pfam" id="PF07733">
    <property type="entry name" value="DNA_pol3_alpha"/>
    <property type="match status" value="1"/>
</dbReference>
<reference evidence="9 10" key="1">
    <citation type="submission" date="2016-04" db="EMBL/GenBank/DDBJ databases">
        <title>First whole genome shotgun sequence of the bacterium Enteractinococcus sp. strain UASWS1574.</title>
        <authorList>
            <person name="Crovadore J."/>
            <person name="Chablais R."/>
            <person name="Lefort F."/>
        </authorList>
    </citation>
    <scope>NUCLEOTIDE SEQUENCE [LARGE SCALE GENOMIC DNA]</scope>
    <source>
        <strain evidence="9 10">UASWS1574</strain>
    </source>
</reference>
<dbReference type="InterPro" id="IPR003141">
    <property type="entry name" value="Pol/His_phosphatase_N"/>
</dbReference>
<dbReference type="PANTHER" id="PTHR32294:SF0">
    <property type="entry name" value="DNA POLYMERASE III SUBUNIT ALPHA"/>
    <property type="match status" value="1"/>
</dbReference>
<evidence type="ECO:0000256" key="1">
    <source>
        <dbReference type="ARBA" id="ARBA00012417"/>
    </source>
</evidence>
<evidence type="ECO:0000256" key="2">
    <source>
        <dbReference type="ARBA" id="ARBA00022679"/>
    </source>
</evidence>
<feature type="compositionally biased region" description="Acidic residues" evidence="7">
    <location>
        <begin position="1457"/>
        <end position="1470"/>
    </location>
</feature>
<accession>A0A1B7M2M1</accession>
<dbReference type="EMBL" id="LXEY01000008">
    <property type="protein sequence ID" value="OAV62843.1"/>
    <property type="molecule type" value="Genomic_DNA"/>
</dbReference>
<dbReference type="GO" id="GO:0008408">
    <property type="term" value="F:3'-5' exonuclease activity"/>
    <property type="evidence" value="ECO:0007669"/>
    <property type="project" value="InterPro"/>
</dbReference>
<dbReference type="SUPFAM" id="SSF50249">
    <property type="entry name" value="Nucleic acid-binding proteins"/>
    <property type="match status" value="1"/>
</dbReference>
<evidence type="ECO:0000256" key="3">
    <source>
        <dbReference type="ARBA" id="ARBA00022695"/>
    </source>
</evidence>
<dbReference type="OrthoDB" id="3268078at2"/>
<comment type="catalytic activity">
    <reaction evidence="6">
        <text>DNA(n) + a 2'-deoxyribonucleoside 5'-triphosphate = DNA(n+1) + diphosphate</text>
        <dbReference type="Rhea" id="RHEA:22508"/>
        <dbReference type="Rhea" id="RHEA-COMP:17339"/>
        <dbReference type="Rhea" id="RHEA-COMP:17340"/>
        <dbReference type="ChEBI" id="CHEBI:33019"/>
        <dbReference type="ChEBI" id="CHEBI:61560"/>
        <dbReference type="ChEBI" id="CHEBI:173112"/>
        <dbReference type="EC" id="2.7.7.7"/>
    </reaction>
</comment>
<dbReference type="Gene3D" id="3.20.20.140">
    <property type="entry name" value="Metal-dependent hydrolases"/>
    <property type="match status" value="2"/>
</dbReference>
<dbReference type="PANTHER" id="PTHR32294">
    <property type="entry name" value="DNA POLYMERASE III SUBUNIT ALPHA"/>
    <property type="match status" value="1"/>
</dbReference>
<evidence type="ECO:0000256" key="5">
    <source>
        <dbReference type="ARBA" id="ARBA00022932"/>
    </source>
</evidence>
<evidence type="ECO:0000313" key="9">
    <source>
        <dbReference type="EMBL" id="OAV62843.1"/>
    </source>
</evidence>
<protein>
    <recommendedName>
        <fullName evidence="1">DNA-directed DNA polymerase</fullName>
        <ecNumber evidence="1">2.7.7.7</ecNumber>
    </recommendedName>
</protein>
<feature type="region of interest" description="Disordered" evidence="7">
    <location>
        <begin position="1428"/>
        <end position="1472"/>
    </location>
</feature>
<evidence type="ECO:0000256" key="7">
    <source>
        <dbReference type="SAM" id="MobiDB-lite"/>
    </source>
</evidence>
<dbReference type="GO" id="GO:0003887">
    <property type="term" value="F:DNA-directed DNA polymerase activity"/>
    <property type="evidence" value="ECO:0007669"/>
    <property type="project" value="UniProtKB-KW"/>
</dbReference>
<dbReference type="Pfam" id="PF17657">
    <property type="entry name" value="DNA_pol3_finger"/>
    <property type="match status" value="1"/>
</dbReference>
<feature type="domain" description="Polymerase/histidinol phosphatase N-terminal" evidence="8">
    <location>
        <begin position="4"/>
        <end position="71"/>
    </location>
</feature>
<dbReference type="InterPro" id="IPR004805">
    <property type="entry name" value="DnaE2/DnaE/PolC"/>
</dbReference>
<dbReference type="InterPro" id="IPR029460">
    <property type="entry name" value="DNAPol_HHH"/>
</dbReference>
<keyword evidence="3" id="KW-0548">Nucleotidyltransferase</keyword>
<organism evidence="9 10">
    <name type="scientific">Enteractinococcus helveticum</name>
    <dbReference type="NCBI Taxonomy" id="1837282"/>
    <lineage>
        <taxon>Bacteria</taxon>
        <taxon>Bacillati</taxon>
        <taxon>Actinomycetota</taxon>
        <taxon>Actinomycetes</taxon>
        <taxon>Micrococcales</taxon>
        <taxon>Micrococcaceae</taxon>
    </lineage>
</organism>
<comment type="caution">
    <text evidence="9">The sequence shown here is derived from an EMBL/GenBank/DDBJ whole genome shotgun (WGS) entry which is preliminary data.</text>
</comment>
<dbReference type="Pfam" id="PF14579">
    <property type="entry name" value="HHH_6"/>
    <property type="match status" value="1"/>
</dbReference>
<dbReference type="EC" id="2.7.7.7" evidence="1"/>
<dbReference type="SMART" id="SM00481">
    <property type="entry name" value="POLIIIAc"/>
    <property type="match status" value="1"/>
</dbReference>
<dbReference type="RefSeq" id="WP_043055576.1">
    <property type="nucleotide sequence ID" value="NZ_LXEY01000008.1"/>
</dbReference>
<dbReference type="InterPro" id="IPR012340">
    <property type="entry name" value="NA-bd_OB-fold"/>
</dbReference>
<dbReference type="InterPro" id="IPR040982">
    <property type="entry name" value="DNA_pol3_finger"/>
</dbReference>
<dbReference type="InterPro" id="IPR016195">
    <property type="entry name" value="Pol/histidinol_Pase-like"/>
</dbReference>
<dbReference type="InterPro" id="IPR004013">
    <property type="entry name" value="PHP_dom"/>
</dbReference>
<dbReference type="SUPFAM" id="SSF89550">
    <property type="entry name" value="PHP domain-like"/>
    <property type="match status" value="1"/>
</dbReference>
<dbReference type="Proteomes" id="UP000078292">
    <property type="component" value="Unassembled WGS sequence"/>
</dbReference>
<sequence>MAYVPLHVHTEHSALDGLARLDMLAKAIADGGMKAGAITDHGSLGGLWEFSQSAKKHGIKPIPGMEAYLAVGSRHQPGAMQFYNDDGMGDASDEITGRMKRKQYYHVTVLARNRTGWHNLILLHNESQKTKLGIYPLIDYELLKEHGEGLIVLTGCLASPVAGPAAQTGVVAQLLLDEINLSAALGPTISDDDLADIEQLLLDRIDARGAQRKDLDEDISNVVKRVNRRLGDDDQKRLGDIVDSATGHANHDDVELAIDELYNLADTTDSGADMDTIGEIKDLIFDAIASADPEIAKPFVEDLSAALGALDPAVFTREHSHMAYRVAQLRSSVIDSLLDNVIDTIEASKHPVLAKHHTIKADALEVIAHVEDTITTQTVDDIAKAIDIIDGGKDRSRTVKRQKADRENLIDLLYGIIEQVYNHALSDSLADGLLMMVNQRIDEATAQLDSAYESIETLIDAVGRDHVFVEIMDHGITSEQYAMDHLLPMAEHFDLEVVVTNDSHYVHEQDAEAHDAFLAVGTGKSLDSPGRFAFSGGGYHLMTEDEVRAINDEEYWQQAISNTQKVADLVEDDTVPEPEMRLPTFPLPDEFDSADDFLRHLVEDMAPGRYGNDWRDDVEIVDRIDHELSVISDMGFSDYFLITWDIMDFCAKNNITVGAGRGSAAGSITSYILGIVHVCPMDNGLLFERFLERGRVGMPDIDLDFPKYQRWRIHQYVGEKYGHDHVAQIGSFQAAKSRAAIKDAARVLTPDVNSITTKHEHDRRREIFKLGDELAKILEPPNGGDPMPFAELDALDEHHPQKLEFYKVADRGGETGQQIIHLARQMEGISKGLSIHPCGFVISTEPLTDMVPMRPGAEEGDPDIIIWDGDMCEDMGLLKMDFLAIQNLDYMDRTFEYLAGQGTELTVHDIPHPNDDEESVDLAYELLREGRTAGLFQLDSSGMTEVVRNVAPNDLNDLSAIVALYRPGPLSAGMPADYAAKKRGDKNESYDHLSSNKHEVEWLHEVLGETYQAALYQEQAMLLGRVVAGFDDQQRSTLRRAIGKKNKDLMDQVKGWWFEGSGEEFVDDHGNVYSPVFSADTAQRVWDFIEGAASYSFNKSHSAAYGMVAYWTAWLKANYPVEYSAAMLAVSDNEDKRLLVIKDLISEGIPLRAPSINISKSGSAPVDDEVHLGLAEIRDVGKVADVIIEERHRNGEFTSLHDVATRVKGINTRAFRALVEAGAMDEFGSRRGLLKTLYAAKTVDLPVEDAEFGTVERDARQRIVIGTVVGSKTLDAVDLDDISDELSDHDDGFALDVERLDTVDDDTHTVCHLGVVSGYKSFVSRAGRMAKGELSDSKSLPIVIFNDGYQDMIGDGHEPTIGDLMVVSGQVKTSTWVDDEGEEHSTQEILASRVWLPEDPTKIDEQPWQTTMLADALDYAQHHLPEVDAKPRQKNRHSVTPQPQQTKQRNGRKPESEPGDDQDDQDDPADEDKNQETLLEQYGLAASPENGWVAYIIHDVMSGLISEDSPDLVAHIGEFRQLIIDRPLEHQHSILEERKAVVVKYSGDFDADYQTAQRLLSEV</sequence>
<name>A0A1B7M2M1_9MICC</name>
<keyword evidence="4" id="KW-0235">DNA replication</keyword>
<evidence type="ECO:0000256" key="6">
    <source>
        <dbReference type="ARBA" id="ARBA00049244"/>
    </source>
</evidence>
<dbReference type="Gene3D" id="1.10.150.870">
    <property type="match status" value="1"/>
</dbReference>
<dbReference type="NCBIfam" id="TIGR00594">
    <property type="entry name" value="polc"/>
    <property type="match status" value="1"/>
</dbReference>
<keyword evidence="5" id="KW-0239">DNA-directed DNA polymerase</keyword>
<evidence type="ECO:0000313" key="10">
    <source>
        <dbReference type="Proteomes" id="UP000078292"/>
    </source>
</evidence>
<dbReference type="InterPro" id="IPR011708">
    <property type="entry name" value="DNA_pol3_alpha_NTPase_dom"/>
</dbReference>
<keyword evidence="2" id="KW-0808">Transferase</keyword>
<evidence type="ECO:0000259" key="8">
    <source>
        <dbReference type="SMART" id="SM00481"/>
    </source>
</evidence>
<gene>
    <name evidence="9" type="ORF">A6F49_04875</name>
</gene>
<dbReference type="GO" id="GO:0006260">
    <property type="term" value="P:DNA replication"/>
    <property type="evidence" value="ECO:0007669"/>
    <property type="project" value="UniProtKB-KW"/>
</dbReference>
<evidence type="ECO:0000256" key="4">
    <source>
        <dbReference type="ARBA" id="ARBA00022705"/>
    </source>
</evidence>
<dbReference type="STRING" id="1837282.A6F49_04875"/>